<dbReference type="SMART" id="SM00257">
    <property type="entry name" value="LysM"/>
    <property type="match status" value="1"/>
</dbReference>
<accession>A0A7W6DRP1</accession>
<dbReference type="Proteomes" id="UP000541426">
    <property type="component" value="Unassembled WGS sequence"/>
</dbReference>
<evidence type="ECO:0000256" key="1">
    <source>
        <dbReference type="SAM" id="MobiDB-lite"/>
    </source>
</evidence>
<name>A0A7W6DRP1_9RHOB</name>
<dbReference type="InterPro" id="IPR018392">
    <property type="entry name" value="LysM"/>
</dbReference>
<keyword evidence="4" id="KW-1185">Reference proteome</keyword>
<protein>
    <submittedName>
        <fullName evidence="3">Nucleoid-associated protein YgaU</fullName>
    </submittedName>
</protein>
<feature type="region of interest" description="Disordered" evidence="1">
    <location>
        <begin position="27"/>
        <end position="73"/>
    </location>
</feature>
<reference evidence="3 4" key="1">
    <citation type="submission" date="2020-08" db="EMBL/GenBank/DDBJ databases">
        <title>Genomic Encyclopedia of Type Strains, Phase IV (KMG-IV): sequencing the most valuable type-strain genomes for metagenomic binning, comparative biology and taxonomic classification.</title>
        <authorList>
            <person name="Goeker M."/>
        </authorList>
    </citation>
    <scope>NUCLEOTIDE SEQUENCE [LARGE SCALE GENOMIC DNA]</scope>
    <source>
        <strain evidence="3 4">DSM 102235</strain>
    </source>
</reference>
<dbReference type="AlphaFoldDB" id="A0A7W6DRP1"/>
<organism evidence="3 4">
    <name type="scientific">Sagittula marina</name>
    <dbReference type="NCBI Taxonomy" id="943940"/>
    <lineage>
        <taxon>Bacteria</taxon>
        <taxon>Pseudomonadati</taxon>
        <taxon>Pseudomonadota</taxon>
        <taxon>Alphaproteobacteria</taxon>
        <taxon>Rhodobacterales</taxon>
        <taxon>Roseobacteraceae</taxon>
        <taxon>Sagittula</taxon>
    </lineage>
</organism>
<dbReference type="EMBL" id="JACIEJ010000001">
    <property type="protein sequence ID" value="MBB3983924.1"/>
    <property type="molecule type" value="Genomic_DNA"/>
</dbReference>
<comment type="caution">
    <text evidence="3">The sequence shown here is derived from an EMBL/GenBank/DDBJ whole genome shotgun (WGS) entry which is preliminary data.</text>
</comment>
<proteinExistence type="predicted"/>
<evidence type="ECO:0000259" key="2">
    <source>
        <dbReference type="PROSITE" id="PS51782"/>
    </source>
</evidence>
<dbReference type="InterPro" id="IPR036779">
    <property type="entry name" value="LysM_dom_sf"/>
</dbReference>
<dbReference type="Gene3D" id="3.10.350.10">
    <property type="entry name" value="LysM domain"/>
    <property type="match status" value="1"/>
</dbReference>
<gene>
    <name evidence="3" type="ORF">GGQ68_000235</name>
</gene>
<evidence type="ECO:0000313" key="3">
    <source>
        <dbReference type="EMBL" id="MBB3983924.1"/>
    </source>
</evidence>
<dbReference type="CDD" id="cd00118">
    <property type="entry name" value="LysM"/>
    <property type="match status" value="1"/>
</dbReference>
<feature type="domain" description="LysM" evidence="2">
    <location>
        <begin position="139"/>
        <end position="188"/>
    </location>
</feature>
<dbReference type="Pfam" id="PF01476">
    <property type="entry name" value="LysM"/>
    <property type="match status" value="1"/>
</dbReference>
<sequence>MIRAILLTVGFAACTFALLWTVGDLTDSEPPTDQVSRATPDVMGLQPAKTPTAEASYTEQAAPSDVRPMAQPDLRQPLPVQNATQVSVAPQVDNVIEAMGYGILEELKKPSSRTLARVQPQEVAVVGPVNSVDPISAARSYTVKPGDSLPGIAFRFYGTTVAYLQILDANQDVVRDPAALRSGMVLTIPD</sequence>
<dbReference type="RefSeq" id="WP_183962561.1">
    <property type="nucleotide sequence ID" value="NZ_BAABBZ010000012.1"/>
</dbReference>
<dbReference type="PROSITE" id="PS51782">
    <property type="entry name" value="LYSM"/>
    <property type="match status" value="1"/>
</dbReference>
<dbReference type="SUPFAM" id="SSF54106">
    <property type="entry name" value="LysM domain"/>
    <property type="match status" value="1"/>
</dbReference>
<evidence type="ECO:0000313" key="4">
    <source>
        <dbReference type="Proteomes" id="UP000541426"/>
    </source>
</evidence>